<feature type="transmembrane region" description="Helical" evidence="2">
    <location>
        <begin position="42"/>
        <end position="66"/>
    </location>
</feature>
<keyword evidence="2" id="KW-1133">Transmembrane helix</keyword>
<dbReference type="RefSeq" id="WP_324716167.1">
    <property type="nucleotide sequence ID" value="NZ_CP141615.1"/>
</dbReference>
<keyword evidence="2" id="KW-0472">Membrane</keyword>
<keyword evidence="2" id="KW-0812">Transmembrane</keyword>
<reference evidence="3 4" key="1">
    <citation type="journal article" date="2024" name="Front. Microbiol.">
        <title>Novel thermophilic genera Geochorda gen. nov. and Carboxydochorda gen. nov. from the deep terrestrial subsurface reveal the ecophysiological diversity in the class Limnochordia.</title>
        <authorList>
            <person name="Karnachuk O.V."/>
            <person name="Lukina A.P."/>
            <person name="Avakyan M.R."/>
            <person name="Kadnikov V.V."/>
            <person name="Begmatov S."/>
            <person name="Beletsky A.V."/>
            <person name="Vlasova K.G."/>
            <person name="Novikov A.A."/>
            <person name="Shcherbakova V.A."/>
            <person name="Mardanov A.V."/>
            <person name="Ravin N.V."/>
        </authorList>
    </citation>
    <scope>NUCLEOTIDE SEQUENCE [LARGE SCALE GENOMIC DNA]</scope>
    <source>
        <strain evidence="3 4">L945</strain>
    </source>
</reference>
<evidence type="ECO:0000313" key="4">
    <source>
        <dbReference type="Proteomes" id="UP001332192"/>
    </source>
</evidence>
<name>A0ABZ1BWQ3_9FIRM</name>
<evidence type="ECO:0000256" key="1">
    <source>
        <dbReference type="SAM" id="Coils"/>
    </source>
</evidence>
<accession>A0ABZ1BWQ3</accession>
<dbReference type="Proteomes" id="UP001332192">
    <property type="component" value="Chromosome"/>
</dbReference>
<dbReference type="Pfam" id="PF11283">
    <property type="entry name" value="DUF3084"/>
    <property type="match status" value="1"/>
</dbReference>
<dbReference type="EMBL" id="CP141615">
    <property type="protein sequence ID" value="WRP16895.1"/>
    <property type="molecule type" value="Genomic_DNA"/>
</dbReference>
<dbReference type="Gene3D" id="1.10.287.1490">
    <property type="match status" value="1"/>
</dbReference>
<evidence type="ECO:0000256" key="2">
    <source>
        <dbReference type="SAM" id="Phobius"/>
    </source>
</evidence>
<proteinExistence type="predicted"/>
<evidence type="ECO:0000313" key="3">
    <source>
        <dbReference type="EMBL" id="WRP16895.1"/>
    </source>
</evidence>
<dbReference type="InterPro" id="IPR021435">
    <property type="entry name" value="DUF3084"/>
</dbReference>
<protein>
    <submittedName>
        <fullName evidence="3">DUF3084 domain-containing protein</fullName>
    </submittedName>
</protein>
<keyword evidence="1" id="KW-0175">Coiled coil</keyword>
<sequence length="438" mass="47587">MYSVALVASLLAMAGVIAFIGDRVGRRVGRRRLTLFGLRPRHTSVVVTVLTGIIIAGASLGILAAVSGEVRTAIFRIDEIQRMLAQNRSHLRALQQQLDERQAALVEATKARDAAVRQRDAAFEEQRRAEQELAAARAVLAQVQSDLQRSRSELETAQERLEETRKNLSFQTARVRQLEQLGETLAGRVQELQQQVASLEQTEQQLSEAILALWNTAQRLQYGNVVFRRDEILLSAVLTSQGDAKAAEAQLLDFLKRVEAAAQARAGIPPSDGKSSDGTAAASGGIVRLLPKEFDDGVQLLASGRGTWVVRARVDRNTLAGEPVVVHIELVPRSLAFRAGQTVTEGRVDPSEGRIEDQVLELLRQANEVAIRYGSMVTGPDGTVGKLVSADEFVRVVAQLQQLNRPATVRAIAVRDTYNTEGPLVIHLEVLPGGASGS</sequence>
<gene>
    <name evidence="3" type="ORF">U7230_12500</name>
</gene>
<keyword evidence="4" id="KW-1185">Reference proteome</keyword>
<organism evidence="3 4">
    <name type="scientific">Carboxydichorda subterranea</name>
    <dbReference type="NCBI Taxonomy" id="3109565"/>
    <lineage>
        <taxon>Bacteria</taxon>
        <taxon>Bacillati</taxon>
        <taxon>Bacillota</taxon>
        <taxon>Limnochordia</taxon>
        <taxon>Limnochordales</taxon>
        <taxon>Geochordaceae</taxon>
        <taxon>Carboxydichorda</taxon>
    </lineage>
</organism>
<feature type="coiled-coil region" evidence="1">
    <location>
        <begin position="77"/>
        <end position="212"/>
    </location>
</feature>